<reference evidence="2 3" key="1">
    <citation type="submission" date="2012-10" db="EMBL/GenBank/DDBJ databases">
        <title>Genome sequencing and analysis of entomopathogenic fungi Beauveria bassiana D1-5.</title>
        <authorList>
            <person name="Li Q."/>
            <person name="Wang L."/>
            <person name="Zhang Z."/>
            <person name="Wang Q."/>
            <person name="Ren J."/>
            <person name="Wang M."/>
            <person name="Xu W."/>
            <person name="Wang J."/>
            <person name="Lu Y."/>
            <person name="Du Q."/>
            <person name="Sun Z."/>
        </authorList>
    </citation>
    <scope>NUCLEOTIDE SEQUENCE [LARGE SCALE GENOMIC DNA]</scope>
    <source>
        <strain evidence="2 3">D1-5</strain>
    </source>
</reference>
<gene>
    <name evidence="2" type="ORF">BBAD15_g1491</name>
</gene>
<dbReference type="Proteomes" id="UP000030106">
    <property type="component" value="Unassembled WGS sequence"/>
</dbReference>
<protein>
    <recommendedName>
        <fullName evidence="4">Ubiquitin-like protein smt3</fullName>
    </recommendedName>
</protein>
<feature type="compositionally biased region" description="Low complexity" evidence="1">
    <location>
        <begin position="10"/>
        <end position="21"/>
    </location>
</feature>
<feature type="compositionally biased region" description="Pro residues" evidence="1">
    <location>
        <begin position="61"/>
        <end position="72"/>
    </location>
</feature>
<evidence type="ECO:0000256" key="1">
    <source>
        <dbReference type="SAM" id="MobiDB-lite"/>
    </source>
</evidence>
<dbReference type="OrthoDB" id="5418203at2759"/>
<evidence type="ECO:0008006" key="4">
    <source>
        <dbReference type="Google" id="ProtNLM"/>
    </source>
</evidence>
<accession>A0A0A2W2S4</accession>
<feature type="compositionally biased region" description="Basic and acidic residues" evidence="1">
    <location>
        <begin position="124"/>
        <end position="162"/>
    </location>
</feature>
<dbReference type="eggNOG" id="ENOG502SQFV">
    <property type="taxonomic scope" value="Eukaryota"/>
</dbReference>
<comment type="caution">
    <text evidence="2">The sequence shown here is derived from an EMBL/GenBank/DDBJ whole genome shotgun (WGS) entry which is preliminary data.</text>
</comment>
<organism evidence="2 3">
    <name type="scientific">Beauveria bassiana D1-5</name>
    <dbReference type="NCBI Taxonomy" id="1245745"/>
    <lineage>
        <taxon>Eukaryota</taxon>
        <taxon>Fungi</taxon>
        <taxon>Dikarya</taxon>
        <taxon>Ascomycota</taxon>
        <taxon>Pezizomycotina</taxon>
        <taxon>Sordariomycetes</taxon>
        <taxon>Hypocreomycetidae</taxon>
        <taxon>Hypocreales</taxon>
        <taxon>Cordycipitaceae</taxon>
        <taxon>Beauveria</taxon>
    </lineage>
</organism>
<feature type="compositionally biased region" description="Low complexity" evidence="1">
    <location>
        <begin position="49"/>
        <end position="60"/>
    </location>
</feature>
<feature type="compositionally biased region" description="Basic and acidic residues" evidence="1">
    <location>
        <begin position="98"/>
        <end position="110"/>
    </location>
</feature>
<feature type="compositionally biased region" description="Acidic residues" evidence="1">
    <location>
        <begin position="34"/>
        <end position="46"/>
    </location>
</feature>
<feature type="region of interest" description="Disordered" evidence="1">
    <location>
        <begin position="1"/>
        <end position="168"/>
    </location>
</feature>
<proteinExistence type="predicted"/>
<evidence type="ECO:0000313" key="2">
    <source>
        <dbReference type="EMBL" id="KGQ12730.1"/>
    </source>
</evidence>
<dbReference type="HOGENOM" id="CLU_087700_1_0_1"/>
<dbReference type="AlphaFoldDB" id="A0A0A2W2S4"/>
<name>A0A0A2W2S4_BEABA</name>
<sequence>MASNNDRMCSKLSSSSLPKSKQGSKSKPKQEVADSWEDEDVSEPDEPTSPKATSSTDATPAAPPPPPPPTPATPSFGPADDAWSHQGGSPQSFSARDGGGRRPEKTDAVARRLIAAGLGLKAPKQTDEQRAYQKSVREQERKRREQERAEEQKRADASERAKTAVWDD</sequence>
<dbReference type="EMBL" id="ANFO01000092">
    <property type="protein sequence ID" value="KGQ12730.1"/>
    <property type="molecule type" value="Genomic_DNA"/>
</dbReference>
<evidence type="ECO:0000313" key="3">
    <source>
        <dbReference type="Proteomes" id="UP000030106"/>
    </source>
</evidence>